<dbReference type="EMBL" id="CP000473">
    <property type="protein sequence ID" value="ABJ82541.1"/>
    <property type="molecule type" value="Genomic_DNA"/>
</dbReference>
<feature type="transmembrane region" description="Helical" evidence="1">
    <location>
        <begin position="279"/>
        <end position="297"/>
    </location>
</feature>
<keyword evidence="1" id="KW-0472">Membrane</keyword>
<feature type="transmembrane region" description="Helical" evidence="1">
    <location>
        <begin position="309"/>
        <end position="326"/>
    </location>
</feature>
<feature type="transmembrane region" description="Helical" evidence="1">
    <location>
        <begin position="98"/>
        <end position="119"/>
    </location>
</feature>
<feature type="transmembrane region" description="Helical" evidence="1">
    <location>
        <begin position="417"/>
        <end position="437"/>
    </location>
</feature>
<feature type="transmembrane region" description="Helical" evidence="1">
    <location>
        <begin position="338"/>
        <end position="357"/>
    </location>
</feature>
<proteinExistence type="predicted"/>
<organism evidence="2">
    <name type="scientific">Solibacter usitatus (strain Ellin6076)</name>
    <dbReference type="NCBI Taxonomy" id="234267"/>
    <lineage>
        <taxon>Bacteria</taxon>
        <taxon>Pseudomonadati</taxon>
        <taxon>Acidobacteriota</taxon>
        <taxon>Terriglobia</taxon>
        <taxon>Bryobacterales</taxon>
        <taxon>Solibacteraceae</taxon>
        <taxon>Candidatus Solibacter</taxon>
    </lineage>
</organism>
<reference evidence="2" key="1">
    <citation type="submission" date="2006-10" db="EMBL/GenBank/DDBJ databases">
        <title>Complete sequence of Solibacter usitatus Ellin6076.</title>
        <authorList>
            <consortium name="US DOE Joint Genome Institute"/>
            <person name="Copeland A."/>
            <person name="Lucas S."/>
            <person name="Lapidus A."/>
            <person name="Barry K."/>
            <person name="Detter J.C."/>
            <person name="Glavina del Rio T."/>
            <person name="Hammon N."/>
            <person name="Israni S."/>
            <person name="Dalin E."/>
            <person name="Tice H."/>
            <person name="Pitluck S."/>
            <person name="Thompson L.S."/>
            <person name="Brettin T."/>
            <person name="Bruce D."/>
            <person name="Han C."/>
            <person name="Tapia R."/>
            <person name="Gilna P."/>
            <person name="Schmutz J."/>
            <person name="Larimer F."/>
            <person name="Land M."/>
            <person name="Hauser L."/>
            <person name="Kyrpides N."/>
            <person name="Mikhailova N."/>
            <person name="Janssen P.H."/>
            <person name="Kuske C.R."/>
            <person name="Richardson P."/>
        </authorList>
    </citation>
    <scope>NUCLEOTIDE SEQUENCE</scope>
    <source>
        <strain evidence="2">Ellin6076</strain>
    </source>
</reference>
<feature type="transmembrane region" description="Helical" evidence="1">
    <location>
        <begin position="192"/>
        <end position="210"/>
    </location>
</feature>
<dbReference type="OrthoDB" id="9753052at2"/>
<accession>Q028L1</accession>
<feature type="transmembrane region" description="Helical" evidence="1">
    <location>
        <begin position="389"/>
        <end position="410"/>
    </location>
</feature>
<keyword evidence="1" id="KW-0812">Transmembrane</keyword>
<dbReference type="HOGENOM" id="CLU_481363_0_0_0"/>
<evidence type="ECO:0008006" key="3">
    <source>
        <dbReference type="Google" id="ProtNLM"/>
    </source>
</evidence>
<feature type="transmembrane region" description="Helical" evidence="1">
    <location>
        <begin position="364"/>
        <end position="383"/>
    </location>
</feature>
<sequence>MADHPPPFSMPAGAASFAATMRYLAVVCLLPLIVLWRQDNILFTGSGYIDPWVYWGYFRSLVEHKRNLFPGSQFGSQLSWILPGAAVYKLFSPVAANCILHLGVHTLAGVSFFLTLKWVVGARRALVATMIFSLNPWLASATGWDYVDGIGIAYCLLTIALLTWAALVPVRRWALMAAGMSLAALTYSNSDWVMLTPLLPLLYIGLTRVWHGTRPVRSFWDLCRWFGPGCFLATIAFCAINYRLEGHYWFYTSSALATFQLNSRPTPWWQGLWQISAPSPWLLFAIAAAVVLGAVLYEERWSAFRVRTPAALFSWLFLFALIWMARCQVRGSFLGLSYHASILLPFSFLVIGVRFWPELETANWRYYLFFCGTVAVVMGYAWSAEGPGMAAALPYPVWLGLAALAACLVWRLVPENILCGLAALFIFTALGVAHSYAGMDPHDSRDQYQALCRARERVETVRNGRPVRFWFDKDDRVSRDAMALVSAYSWDSLLSQSVGTAPCFPEQAPSTIIVTLASDPSRGADFAASTLTACWSGKGLRVVPLETDTIPRGASSYRLSFFRVEPAPGTH</sequence>
<dbReference type="AlphaFoldDB" id="Q028L1"/>
<feature type="transmembrane region" description="Helical" evidence="1">
    <location>
        <begin position="12"/>
        <end position="36"/>
    </location>
</feature>
<keyword evidence="1" id="KW-1133">Transmembrane helix</keyword>
<name>Q028L1_SOLUE</name>
<dbReference type="KEGG" id="sus:Acid_1550"/>
<gene>
    <name evidence="2" type="ordered locus">Acid_1550</name>
</gene>
<dbReference type="InParanoid" id="Q028L1"/>
<evidence type="ECO:0000313" key="2">
    <source>
        <dbReference type="EMBL" id="ABJ82541.1"/>
    </source>
</evidence>
<feature type="transmembrane region" description="Helical" evidence="1">
    <location>
        <begin position="151"/>
        <end position="172"/>
    </location>
</feature>
<feature type="transmembrane region" description="Helical" evidence="1">
    <location>
        <begin position="222"/>
        <end position="242"/>
    </location>
</feature>
<dbReference type="eggNOG" id="COG1287">
    <property type="taxonomic scope" value="Bacteria"/>
</dbReference>
<protein>
    <recommendedName>
        <fullName evidence="3">Glycosyltransferase RgtA/B/C/D-like domain-containing protein</fullName>
    </recommendedName>
</protein>
<evidence type="ECO:0000256" key="1">
    <source>
        <dbReference type="SAM" id="Phobius"/>
    </source>
</evidence>